<name>A0A0W0FQV3_MONRR</name>
<dbReference type="Proteomes" id="UP000054988">
    <property type="component" value="Unassembled WGS sequence"/>
</dbReference>
<evidence type="ECO:0000256" key="1">
    <source>
        <dbReference type="ARBA" id="ARBA00022857"/>
    </source>
</evidence>
<evidence type="ECO:0008006" key="5">
    <source>
        <dbReference type="Google" id="ProtNLM"/>
    </source>
</evidence>
<gene>
    <name evidence="3" type="ORF">WG66_8654</name>
</gene>
<proteinExistence type="predicted"/>
<accession>A0A0W0FQV3</accession>
<dbReference type="GO" id="GO:0016616">
    <property type="term" value="F:oxidoreductase activity, acting on the CH-OH group of donors, NAD or NADP as acceptor"/>
    <property type="evidence" value="ECO:0007669"/>
    <property type="project" value="UniProtKB-ARBA"/>
</dbReference>
<dbReference type="PANTHER" id="PTHR43827:SF3">
    <property type="entry name" value="NADP-DEPENDENT OXIDOREDUCTASE DOMAIN-CONTAINING PROTEIN"/>
    <property type="match status" value="1"/>
</dbReference>
<protein>
    <recommendedName>
        <fullName evidence="5">NADP-dependent oxidoreductase domain-containing protein</fullName>
    </recommendedName>
</protein>
<organism evidence="3 4">
    <name type="scientific">Moniliophthora roreri</name>
    <name type="common">Frosty pod rot fungus</name>
    <name type="synonym">Monilia roreri</name>
    <dbReference type="NCBI Taxonomy" id="221103"/>
    <lineage>
        <taxon>Eukaryota</taxon>
        <taxon>Fungi</taxon>
        <taxon>Dikarya</taxon>
        <taxon>Basidiomycota</taxon>
        <taxon>Agaricomycotina</taxon>
        <taxon>Agaricomycetes</taxon>
        <taxon>Agaricomycetidae</taxon>
        <taxon>Agaricales</taxon>
        <taxon>Marasmiineae</taxon>
        <taxon>Marasmiaceae</taxon>
        <taxon>Moniliophthora</taxon>
    </lineage>
</organism>
<dbReference type="EMBL" id="LATX01001731">
    <property type="protein sequence ID" value="KTB38764.1"/>
    <property type="molecule type" value="Genomic_DNA"/>
</dbReference>
<dbReference type="InterPro" id="IPR020471">
    <property type="entry name" value="AKR"/>
</dbReference>
<comment type="caution">
    <text evidence="3">The sequence shown here is derived from an EMBL/GenBank/DDBJ whole genome shotgun (WGS) entry which is preliminary data.</text>
</comment>
<dbReference type="SUPFAM" id="SSF51430">
    <property type="entry name" value="NAD(P)-linked oxidoreductase"/>
    <property type="match status" value="1"/>
</dbReference>
<evidence type="ECO:0000313" key="4">
    <source>
        <dbReference type="Proteomes" id="UP000054988"/>
    </source>
</evidence>
<evidence type="ECO:0000256" key="2">
    <source>
        <dbReference type="ARBA" id="ARBA00023002"/>
    </source>
</evidence>
<keyword evidence="1" id="KW-0521">NADP</keyword>
<dbReference type="AlphaFoldDB" id="A0A0W0FQV3"/>
<dbReference type="InterPro" id="IPR036812">
    <property type="entry name" value="NAD(P)_OxRdtase_dom_sf"/>
</dbReference>
<keyword evidence="2" id="KW-0560">Oxidoreductase</keyword>
<evidence type="ECO:0000313" key="3">
    <source>
        <dbReference type="EMBL" id="KTB38764.1"/>
    </source>
</evidence>
<reference evidence="3 4" key="1">
    <citation type="submission" date="2015-12" db="EMBL/GenBank/DDBJ databases">
        <title>Draft genome sequence of Moniliophthora roreri, the causal agent of frosty pod rot of cacao.</title>
        <authorList>
            <person name="Aime M.C."/>
            <person name="Diaz-Valderrama J.R."/>
            <person name="Kijpornyongpan T."/>
            <person name="Phillips-Mora W."/>
        </authorList>
    </citation>
    <scope>NUCLEOTIDE SEQUENCE [LARGE SCALE GENOMIC DNA]</scope>
    <source>
        <strain evidence="3 4">MCA 2952</strain>
    </source>
</reference>
<dbReference type="PANTHER" id="PTHR43827">
    <property type="entry name" value="2,5-DIKETO-D-GLUCONIC ACID REDUCTASE"/>
    <property type="match status" value="1"/>
</dbReference>
<dbReference type="Gene3D" id="3.20.20.100">
    <property type="entry name" value="NADP-dependent oxidoreductase domain"/>
    <property type="match status" value="2"/>
</dbReference>
<sequence>MIGLRHPSSSFNFRSVVGPFRCHHEAAVAGGFPTHYTLHNGAKIPSVALGVWQAGKGEFGPAVKNEREVGVELKESEVPRDRVWLTSKVLHAPEDVEPALDESLAKLGTDYLSFIVQNEHPTLNIPVKEIAAESGIMPAQVIISWHVQRGTVMLPKSVMRVLHCQH</sequence>